<dbReference type="OrthoDB" id="144619at2157"/>
<dbReference type="STRING" id="926571.NVIE_010690"/>
<dbReference type="HOGENOM" id="CLU_157015_0_0_2"/>
<dbReference type="EMBL" id="CP007536">
    <property type="protein sequence ID" value="AIC15295.1"/>
    <property type="molecule type" value="Genomic_DNA"/>
</dbReference>
<reference evidence="1 2" key="1">
    <citation type="journal article" date="2014" name="Int. J. Syst. Evol. Microbiol.">
        <title>Nitrososphaera viennensis gen. nov., sp. nov., an aerobic and mesophilic, ammonia-oxidizing archaeon from soil and a member of the archaeal phylum Thaumarchaeota.</title>
        <authorList>
            <person name="Stieglmeier M."/>
            <person name="Klingl A."/>
            <person name="Alves R.J."/>
            <person name="Rittmann S.K."/>
            <person name="Melcher M."/>
            <person name="Leisch N."/>
            <person name="Schleper C."/>
        </authorList>
    </citation>
    <scope>NUCLEOTIDE SEQUENCE [LARGE SCALE GENOMIC DNA]</scope>
    <source>
        <strain evidence="1">EN76</strain>
    </source>
</reference>
<dbReference type="Proteomes" id="UP000027093">
    <property type="component" value="Chromosome"/>
</dbReference>
<dbReference type="AlphaFoldDB" id="A0A060HJ13"/>
<gene>
    <name evidence="1" type="ORF">NVIE_010690</name>
</gene>
<accession>A0A060HJ13</accession>
<protein>
    <submittedName>
        <fullName evidence="1">Uncharacterized protein</fullName>
    </submittedName>
</protein>
<sequence length="133" mass="14098">MLGKQISDGKGKITGQRVLSSDPLQIETSFSESGLVMGVEAMEMGTFVSIPKPGGALYGEGNGVLMTKGGEMATWKGFGVGRQDANGGMSWRGCLYFQTQSTGKFAPLNNATAVFEFDTDAEGNTAGKAWKWE</sequence>
<keyword evidence="2" id="KW-1185">Reference proteome</keyword>
<proteinExistence type="predicted"/>
<name>A0A060HJ13_9ARCH</name>
<organism evidence="1 2">
    <name type="scientific">Nitrososphaera viennensis EN76</name>
    <dbReference type="NCBI Taxonomy" id="926571"/>
    <lineage>
        <taxon>Archaea</taxon>
        <taxon>Nitrososphaerota</taxon>
        <taxon>Nitrososphaeria</taxon>
        <taxon>Nitrososphaerales</taxon>
        <taxon>Nitrososphaeraceae</taxon>
        <taxon>Nitrososphaera</taxon>
    </lineage>
</organism>
<evidence type="ECO:0000313" key="1">
    <source>
        <dbReference type="EMBL" id="AIC15295.1"/>
    </source>
</evidence>
<dbReference type="RefSeq" id="WP_075054333.1">
    <property type="nucleotide sequence ID" value="NZ_CP007536.1"/>
</dbReference>
<evidence type="ECO:0000313" key="2">
    <source>
        <dbReference type="Proteomes" id="UP000027093"/>
    </source>
</evidence>
<dbReference type="GeneID" id="74946327"/>
<dbReference type="KEGG" id="nvn:NVIE_010690"/>